<dbReference type="Pfam" id="PF04082">
    <property type="entry name" value="Fungal_trans"/>
    <property type="match status" value="1"/>
</dbReference>
<dbReference type="InterPro" id="IPR036864">
    <property type="entry name" value="Zn2-C6_fun-type_DNA-bd_sf"/>
</dbReference>
<name>A0A6A6SKI9_9PLEO</name>
<gene>
    <name evidence="6" type="ORF">P280DRAFT_545165</name>
</gene>
<dbReference type="PANTHER" id="PTHR31001:SF45">
    <property type="entry name" value="ZN(II)2CYS6 TRANSCRIPTION FACTOR (EUROFUNG)"/>
    <property type="match status" value="1"/>
</dbReference>
<dbReference type="GO" id="GO:0005634">
    <property type="term" value="C:nucleus"/>
    <property type="evidence" value="ECO:0007669"/>
    <property type="project" value="UniProtKB-SubCell"/>
</dbReference>
<feature type="region of interest" description="Disordered" evidence="4">
    <location>
        <begin position="84"/>
        <end position="119"/>
    </location>
</feature>
<keyword evidence="2" id="KW-0479">Metal-binding</keyword>
<evidence type="ECO:0000256" key="4">
    <source>
        <dbReference type="SAM" id="MobiDB-lite"/>
    </source>
</evidence>
<feature type="domain" description="Zn(2)-C6 fungal-type" evidence="5">
    <location>
        <begin position="20"/>
        <end position="48"/>
    </location>
</feature>
<dbReference type="PANTHER" id="PTHR31001">
    <property type="entry name" value="UNCHARACTERIZED TRANSCRIPTIONAL REGULATORY PROTEIN"/>
    <property type="match status" value="1"/>
</dbReference>
<dbReference type="CDD" id="cd12148">
    <property type="entry name" value="fungal_TF_MHR"/>
    <property type="match status" value="1"/>
</dbReference>
<evidence type="ECO:0000256" key="3">
    <source>
        <dbReference type="ARBA" id="ARBA00023242"/>
    </source>
</evidence>
<dbReference type="EMBL" id="MU006776">
    <property type="protein sequence ID" value="KAF2646888.1"/>
    <property type="molecule type" value="Genomic_DNA"/>
</dbReference>
<dbReference type="GO" id="GO:0000981">
    <property type="term" value="F:DNA-binding transcription factor activity, RNA polymerase II-specific"/>
    <property type="evidence" value="ECO:0007669"/>
    <property type="project" value="InterPro"/>
</dbReference>
<dbReference type="OrthoDB" id="2269373at2759"/>
<dbReference type="PROSITE" id="PS50048">
    <property type="entry name" value="ZN2_CY6_FUNGAL_2"/>
    <property type="match status" value="1"/>
</dbReference>
<keyword evidence="7" id="KW-1185">Reference proteome</keyword>
<dbReference type="Gene3D" id="4.10.240.10">
    <property type="entry name" value="Zn(2)-C6 fungal-type DNA-binding domain"/>
    <property type="match status" value="1"/>
</dbReference>
<dbReference type="SMART" id="SM00066">
    <property type="entry name" value="GAL4"/>
    <property type="match status" value="1"/>
</dbReference>
<dbReference type="Proteomes" id="UP000799753">
    <property type="component" value="Unassembled WGS sequence"/>
</dbReference>
<dbReference type="AlphaFoldDB" id="A0A6A6SKI9"/>
<dbReference type="Pfam" id="PF00172">
    <property type="entry name" value="Zn_clus"/>
    <property type="match status" value="1"/>
</dbReference>
<reference evidence="6" key="1">
    <citation type="journal article" date="2020" name="Stud. Mycol.">
        <title>101 Dothideomycetes genomes: a test case for predicting lifestyles and emergence of pathogens.</title>
        <authorList>
            <person name="Haridas S."/>
            <person name="Albert R."/>
            <person name="Binder M."/>
            <person name="Bloem J."/>
            <person name="Labutti K."/>
            <person name="Salamov A."/>
            <person name="Andreopoulos B."/>
            <person name="Baker S."/>
            <person name="Barry K."/>
            <person name="Bills G."/>
            <person name="Bluhm B."/>
            <person name="Cannon C."/>
            <person name="Castanera R."/>
            <person name="Culley D."/>
            <person name="Daum C."/>
            <person name="Ezra D."/>
            <person name="Gonzalez J."/>
            <person name="Henrissat B."/>
            <person name="Kuo A."/>
            <person name="Liang C."/>
            <person name="Lipzen A."/>
            <person name="Lutzoni F."/>
            <person name="Magnuson J."/>
            <person name="Mondo S."/>
            <person name="Nolan M."/>
            <person name="Ohm R."/>
            <person name="Pangilinan J."/>
            <person name="Park H.-J."/>
            <person name="Ramirez L."/>
            <person name="Alfaro M."/>
            <person name="Sun H."/>
            <person name="Tritt A."/>
            <person name="Yoshinaga Y."/>
            <person name="Zwiers L.-H."/>
            <person name="Turgeon B."/>
            <person name="Goodwin S."/>
            <person name="Spatafora J."/>
            <person name="Crous P."/>
            <person name="Grigoriev I."/>
        </authorList>
    </citation>
    <scope>NUCLEOTIDE SEQUENCE</scope>
    <source>
        <strain evidence="6">CBS 473.64</strain>
    </source>
</reference>
<dbReference type="GO" id="GO:0003677">
    <property type="term" value="F:DNA binding"/>
    <property type="evidence" value="ECO:0007669"/>
    <property type="project" value="InterPro"/>
</dbReference>
<protein>
    <recommendedName>
        <fullName evidence="5">Zn(2)-C6 fungal-type domain-containing protein</fullName>
    </recommendedName>
</protein>
<dbReference type="GO" id="GO:0008270">
    <property type="term" value="F:zinc ion binding"/>
    <property type="evidence" value="ECO:0007669"/>
    <property type="project" value="InterPro"/>
</dbReference>
<dbReference type="InterPro" id="IPR007219">
    <property type="entry name" value="XnlR_reg_dom"/>
</dbReference>
<dbReference type="InterPro" id="IPR001138">
    <property type="entry name" value="Zn2Cys6_DnaBD"/>
</dbReference>
<evidence type="ECO:0000313" key="7">
    <source>
        <dbReference type="Proteomes" id="UP000799753"/>
    </source>
</evidence>
<evidence type="ECO:0000256" key="1">
    <source>
        <dbReference type="ARBA" id="ARBA00004123"/>
    </source>
</evidence>
<feature type="compositionally biased region" description="Basic and acidic residues" evidence="4">
    <location>
        <begin position="84"/>
        <end position="107"/>
    </location>
</feature>
<dbReference type="SUPFAM" id="SSF57701">
    <property type="entry name" value="Zn2/Cys6 DNA-binding domain"/>
    <property type="match status" value="1"/>
</dbReference>
<comment type="subcellular location">
    <subcellularLocation>
        <location evidence="1">Nucleus</location>
    </subcellularLocation>
</comment>
<proteinExistence type="predicted"/>
<keyword evidence="3" id="KW-0539">Nucleus</keyword>
<organism evidence="6 7">
    <name type="scientific">Massarina eburnea CBS 473.64</name>
    <dbReference type="NCBI Taxonomy" id="1395130"/>
    <lineage>
        <taxon>Eukaryota</taxon>
        <taxon>Fungi</taxon>
        <taxon>Dikarya</taxon>
        <taxon>Ascomycota</taxon>
        <taxon>Pezizomycotina</taxon>
        <taxon>Dothideomycetes</taxon>
        <taxon>Pleosporomycetidae</taxon>
        <taxon>Pleosporales</taxon>
        <taxon>Massarineae</taxon>
        <taxon>Massarinaceae</taxon>
        <taxon>Massarina</taxon>
    </lineage>
</organism>
<accession>A0A6A6SKI9</accession>
<evidence type="ECO:0000259" key="5">
    <source>
        <dbReference type="PROSITE" id="PS50048"/>
    </source>
</evidence>
<dbReference type="CDD" id="cd00067">
    <property type="entry name" value="GAL4"/>
    <property type="match status" value="1"/>
</dbReference>
<evidence type="ECO:0000313" key="6">
    <source>
        <dbReference type="EMBL" id="KAF2646888.1"/>
    </source>
</evidence>
<dbReference type="InterPro" id="IPR050613">
    <property type="entry name" value="Sec_Metabolite_Reg"/>
</dbReference>
<sequence>MSSEQSAYTSSQTKQQRVLACVLCQQRKVKCDRNFPCANCTKSQAKCVPATLLPRRRRRRFAERELLDQLRNYEHLLRQHNIDFEPLRKDSPSTKESPDEPQDEHGVAEVSSPSSNLKSKPIPEVKSFWHAVRCRFGSDDESDDYVDDFAQTVGRAMDKVYVNDGSLILGLRQIPVDLSPLHPEPAQILRLWQLFVDNVNPLLRVVHTPTVQGYVIEAVASTKSMKPITEALMFSIYATGIFSLSEEDCLSVFGTQKDELMVKYQFGCQQALANCGVLRTSDRDCLTAFYLYLISFNHTTDPRALSSISAIAIRIAQRMKLDKDSPDGDYSVLEAEMRRRLWWALVLFDLHISQVAGEKNKTLMPTFTCRIPLNVNDAELRPEMKDEPLAHDQPTEAIYAVVRSAIGDHMRHTVFNLAYNAPELAPFARVRDGPSPEGGELMELERLIEHKYLRFCNPENPLHFVATWEARTNIAKCRLMEDYSIQAKSSPADSYGRLDNAVVHSIRMLECDTQLMASPLIKGFRWMLYFNFPFPAYIHLVKCLEKSPRSEHAERAWRALNANFLAWDISHFHKNGTFFTQVCKMVLGAWSYRETALIQAGEMIVPPPCVGRILELLSISQDVDPRDGGSDWMTDGVAGGGGEGMDDLYHMMPLGFENNSFPLGQGGSDLYADFANVAPVDAGLDSNMNRLDWAASTIDWGVGQRTTW</sequence>
<dbReference type="GO" id="GO:0006351">
    <property type="term" value="P:DNA-templated transcription"/>
    <property type="evidence" value="ECO:0007669"/>
    <property type="project" value="InterPro"/>
</dbReference>
<evidence type="ECO:0000256" key="2">
    <source>
        <dbReference type="ARBA" id="ARBA00022723"/>
    </source>
</evidence>